<dbReference type="InterPro" id="IPR005311">
    <property type="entry name" value="PBP_dimer"/>
</dbReference>
<dbReference type="InterPro" id="IPR007887">
    <property type="entry name" value="MecA_N"/>
</dbReference>
<dbReference type="PANTHER" id="PTHR30627:SF24">
    <property type="entry name" value="PENICILLIN-BINDING PROTEIN 4B"/>
    <property type="match status" value="1"/>
</dbReference>
<sequence length="545" mass="55924">MPRGRTIAITSAVTVLAVGAAAGGAYYVLHTRGSAEQTASHFAAAWSRGDLAAMKADLTGPAPGFDAAYAEPVRQLGAEKVAIRLGTVTPAGDDRAKAAYTATMTLKDVGAWTYTGSLDLVVKDHHWKVAWTPAAVHPALTAGSHLALKTTWPQRAAIEDASGGRIDTGEAGGSVQQLVGYLDKATAKDVTRLGSAYRPSDPVGRGGLQETFQKRLAGTPTSAIVVTDASGKKSLRTLQTFEGSPGSPVRTSLDPAVQRAAVEAVRDLSKPASLVAVRPSTGEILAVVNNRGGFNRALDGRYPPGSTFKTITAAGLLAEGLTPDSKVTCPKTANVGGLSIRNSDHEAFGSLSFLDSYAHSCNTTFAPLAAQHLGGGKLREIATKMGFNQPLSIGVPAAKASLPEPAGDAELAAESFGQARITASPLVIATVAAAVADGTWRPPTLVPSIKQKVQPQPLPETVVPQLRSMMAAVVTKGTAARAGLPKGTAGKTGTAEFGTGPELDSHAWFMGYRGDVAFAVVVEGGGMGGKVAAPAAARFLRALPG</sequence>
<dbReference type="Gene3D" id="3.40.710.10">
    <property type="entry name" value="DD-peptidase/beta-lactamase superfamily"/>
    <property type="match status" value="1"/>
</dbReference>
<comment type="similarity">
    <text evidence="2">Belongs to the transpeptidase family.</text>
</comment>
<keyword evidence="3" id="KW-0472">Membrane</keyword>
<evidence type="ECO:0000256" key="3">
    <source>
        <dbReference type="ARBA" id="ARBA00023136"/>
    </source>
</evidence>
<gene>
    <name evidence="7" type="ORF">GCM10007964_49850</name>
</gene>
<dbReference type="Pfam" id="PF00905">
    <property type="entry name" value="Transpeptidase"/>
    <property type="match status" value="1"/>
</dbReference>
<keyword evidence="8" id="KW-1185">Reference proteome</keyword>
<dbReference type="AlphaFoldDB" id="A0A917RDC3"/>
<accession>A0A917RDC3</accession>
<dbReference type="GO" id="GO:0046677">
    <property type="term" value="P:response to antibiotic"/>
    <property type="evidence" value="ECO:0007669"/>
    <property type="project" value="InterPro"/>
</dbReference>
<dbReference type="InterPro" id="IPR050515">
    <property type="entry name" value="Beta-lactam/transpept"/>
</dbReference>
<dbReference type="Pfam" id="PF03717">
    <property type="entry name" value="PBP_dimer"/>
    <property type="match status" value="1"/>
</dbReference>
<evidence type="ECO:0000313" key="8">
    <source>
        <dbReference type="Proteomes" id="UP000645217"/>
    </source>
</evidence>
<dbReference type="Gene3D" id="3.90.1310.10">
    <property type="entry name" value="Penicillin-binding protein 2a (Domain 2)"/>
    <property type="match status" value="1"/>
</dbReference>
<dbReference type="Pfam" id="PF05223">
    <property type="entry name" value="MecA_N"/>
    <property type="match status" value="1"/>
</dbReference>
<dbReference type="GO" id="GO:0005886">
    <property type="term" value="C:plasma membrane"/>
    <property type="evidence" value="ECO:0007669"/>
    <property type="project" value="TreeGrafter"/>
</dbReference>
<dbReference type="GO" id="GO:0071972">
    <property type="term" value="F:peptidoglycan L,D-transpeptidase activity"/>
    <property type="evidence" value="ECO:0007669"/>
    <property type="project" value="TreeGrafter"/>
</dbReference>
<dbReference type="RefSeq" id="WP_189165462.1">
    <property type="nucleotide sequence ID" value="NZ_BMNT01000029.1"/>
</dbReference>
<dbReference type="GO" id="GO:0008658">
    <property type="term" value="F:penicillin binding"/>
    <property type="evidence" value="ECO:0007669"/>
    <property type="project" value="InterPro"/>
</dbReference>
<evidence type="ECO:0000313" key="7">
    <source>
        <dbReference type="EMBL" id="GGL01792.1"/>
    </source>
</evidence>
<dbReference type="SUPFAM" id="SSF56601">
    <property type="entry name" value="beta-lactamase/transpeptidase-like"/>
    <property type="match status" value="1"/>
</dbReference>
<dbReference type="InterPro" id="IPR032710">
    <property type="entry name" value="NTF2-like_dom_sf"/>
</dbReference>
<dbReference type="GO" id="GO:0071555">
    <property type="term" value="P:cell wall organization"/>
    <property type="evidence" value="ECO:0007669"/>
    <property type="project" value="TreeGrafter"/>
</dbReference>
<evidence type="ECO:0000259" key="5">
    <source>
        <dbReference type="Pfam" id="PF03717"/>
    </source>
</evidence>
<feature type="domain" description="Penicillin-binding protein dimerisation" evidence="5">
    <location>
        <begin position="172"/>
        <end position="233"/>
    </location>
</feature>
<dbReference type="PANTHER" id="PTHR30627">
    <property type="entry name" value="PEPTIDOGLYCAN D,D-TRANSPEPTIDASE"/>
    <property type="match status" value="1"/>
</dbReference>
<feature type="domain" description="NTF2-like N-terminal transpeptidase" evidence="6">
    <location>
        <begin position="34"/>
        <end position="143"/>
    </location>
</feature>
<protein>
    <submittedName>
        <fullName evidence="7">Penicillin-binding protein</fullName>
    </submittedName>
</protein>
<evidence type="ECO:0000256" key="2">
    <source>
        <dbReference type="ARBA" id="ARBA00007171"/>
    </source>
</evidence>
<dbReference type="InterPro" id="IPR012338">
    <property type="entry name" value="Beta-lactam/transpept-like"/>
</dbReference>
<evidence type="ECO:0000259" key="6">
    <source>
        <dbReference type="Pfam" id="PF05223"/>
    </source>
</evidence>
<reference evidence="7" key="1">
    <citation type="journal article" date="2014" name="Int. J. Syst. Evol. Microbiol.">
        <title>Complete genome sequence of Corynebacterium casei LMG S-19264T (=DSM 44701T), isolated from a smear-ripened cheese.</title>
        <authorList>
            <consortium name="US DOE Joint Genome Institute (JGI-PGF)"/>
            <person name="Walter F."/>
            <person name="Albersmeier A."/>
            <person name="Kalinowski J."/>
            <person name="Ruckert C."/>
        </authorList>
    </citation>
    <scope>NUCLEOTIDE SEQUENCE</scope>
    <source>
        <strain evidence="7">JCM 13064</strain>
    </source>
</reference>
<evidence type="ECO:0000259" key="4">
    <source>
        <dbReference type="Pfam" id="PF00905"/>
    </source>
</evidence>
<proteinExistence type="inferred from homology"/>
<dbReference type="EMBL" id="BMNT01000029">
    <property type="protein sequence ID" value="GGL01792.1"/>
    <property type="molecule type" value="Genomic_DNA"/>
</dbReference>
<comment type="subcellular location">
    <subcellularLocation>
        <location evidence="1">Membrane</location>
    </subcellularLocation>
</comment>
<reference evidence="7" key="2">
    <citation type="submission" date="2020-09" db="EMBL/GenBank/DDBJ databases">
        <authorList>
            <person name="Sun Q."/>
            <person name="Ohkuma M."/>
        </authorList>
    </citation>
    <scope>NUCLEOTIDE SEQUENCE</scope>
    <source>
        <strain evidence="7">JCM 13064</strain>
    </source>
</reference>
<comment type="caution">
    <text evidence="7">The sequence shown here is derived from an EMBL/GenBank/DDBJ whole genome shotgun (WGS) entry which is preliminary data.</text>
</comment>
<dbReference type="Proteomes" id="UP000645217">
    <property type="component" value="Unassembled WGS sequence"/>
</dbReference>
<name>A0A917RDC3_9ACTN</name>
<dbReference type="SUPFAM" id="SSF54427">
    <property type="entry name" value="NTF2-like"/>
    <property type="match status" value="1"/>
</dbReference>
<organism evidence="7 8">
    <name type="scientific">Sphaerisporangium melleum</name>
    <dbReference type="NCBI Taxonomy" id="321316"/>
    <lineage>
        <taxon>Bacteria</taxon>
        <taxon>Bacillati</taxon>
        <taxon>Actinomycetota</taxon>
        <taxon>Actinomycetes</taxon>
        <taxon>Streptosporangiales</taxon>
        <taxon>Streptosporangiaceae</taxon>
        <taxon>Sphaerisporangium</taxon>
    </lineage>
</organism>
<feature type="domain" description="Penicillin-binding protein transpeptidase" evidence="4">
    <location>
        <begin position="273"/>
        <end position="540"/>
    </location>
</feature>
<dbReference type="InterPro" id="IPR001460">
    <property type="entry name" value="PCN-bd_Tpept"/>
</dbReference>
<evidence type="ECO:0000256" key="1">
    <source>
        <dbReference type="ARBA" id="ARBA00004370"/>
    </source>
</evidence>